<gene>
    <name evidence="5" type="ORF">J34TS1_37530</name>
</gene>
<keyword evidence="3" id="KW-0269">Exonuclease</keyword>
<dbReference type="Pfam" id="PF00929">
    <property type="entry name" value="RNase_T"/>
    <property type="match status" value="1"/>
</dbReference>
<feature type="domain" description="Exonuclease" evidence="4">
    <location>
        <begin position="60"/>
        <end position="229"/>
    </location>
</feature>
<dbReference type="InterPro" id="IPR012337">
    <property type="entry name" value="RNaseH-like_sf"/>
</dbReference>
<dbReference type="GO" id="GO:0003677">
    <property type="term" value="F:DNA binding"/>
    <property type="evidence" value="ECO:0007669"/>
    <property type="project" value="InterPro"/>
</dbReference>
<dbReference type="CDD" id="cd06127">
    <property type="entry name" value="DEDDh"/>
    <property type="match status" value="1"/>
</dbReference>
<organism evidence="5 6">
    <name type="scientific">Paenibacillus azoreducens</name>
    <dbReference type="NCBI Taxonomy" id="116718"/>
    <lineage>
        <taxon>Bacteria</taxon>
        <taxon>Bacillati</taxon>
        <taxon>Bacillota</taxon>
        <taxon>Bacilli</taxon>
        <taxon>Bacillales</taxon>
        <taxon>Paenibacillaceae</taxon>
        <taxon>Paenibacillus</taxon>
    </lineage>
</organism>
<dbReference type="Gene3D" id="3.30.420.10">
    <property type="entry name" value="Ribonuclease H-like superfamily/Ribonuclease H"/>
    <property type="match status" value="1"/>
</dbReference>
<evidence type="ECO:0000259" key="4">
    <source>
        <dbReference type="SMART" id="SM00479"/>
    </source>
</evidence>
<evidence type="ECO:0000313" key="6">
    <source>
        <dbReference type="Proteomes" id="UP000682811"/>
    </source>
</evidence>
<dbReference type="NCBIfam" id="TIGR00573">
    <property type="entry name" value="dnaq"/>
    <property type="match status" value="1"/>
</dbReference>
<name>A0A920CU04_9BACL</name>
<keyword evidence="2" id="KW-0378">Hydrolase</keyword>
<dbReference type="SUPFAM" id="SSF53098">
    <property type="entry name" value="Ribonuclease H-like"/>
    <property type="match status" value="1"/>
</dbReference>
<evidence type="ECO:0000256" key="2">
    <source>
        <dbReference type="ARBA" id="ARBA00022801"/>
    </source>
</evidence>
<dbReference type="GO" id="GO:0003887">
    <property type="term" value="F:DNA-directed DNA polymerase activity"/>
    <property type="evidence" value="ECO:0007669"/>
    <property type="project" value="InterPro"/>
</dbReference>
<dbReference type="PANTHER" id="PTHR30231:SF4">
    <property type="entry name" value="PROTEIN NEN2"/>
    <property type="match status" value="1"/>
</dbReference>
<evidence type="ECO:0000313" key="5">
    <source>
        <dbReference type="EMBL" id="GIO48988.1"/>
    </source>
</evidence>
<dbReference type="NCBIfam" id="NF005836">
    <property type="entry name" value="PRK07740.1"/>
    <property type="match status" value="1"/>
</dbReference>
<keyword evidence="6" id="KW-1185">Reference proteome</keyword>
<dbReference type="InterPro" id="IPR006054">
    <property type="entry name" value="DnaQ"/>
</dbReference>
<dbReference type="InterPro" id="IPR013520">
    <property type="entry name" value="Ribonucl_H"/>
</dbReference>
<dbReference type="SMART" id="SM00479">
    <property type="entry name" value="EXOIII"/>
    <property type="match status" value="1"/>
</dbReference>
<dbReference type="FunFam" id="3.30.420.10:FF:000045">
    <property type="entry name" value="3'-5' exonuclease DinG"/>
    <property type="match status" value="1"/>
</dbReference>
<accession>A0A920CU04</accession>
<evidence type="ECO:0000256" key="1">
    <source>
        <dbReference type="ARBA" id="ARBA00022722"/>
    </source>
</evidence>
<sequence>MKSPDRGNSGFWNMLRQGGVPSAIASVMGGATAQQMAFIRSLMREQRRPELLHISLNRLETVIFDLETTGFRAQQGDEILSIGALKVDGCRILEDRHFYTLVQAKRPVPQHIIELTGITQQMIDEAPPLMEGLHGFMHFVGDRVLVAHASAHDKSFLNAALWKTSKVNLRHRVIDTMMLARWLEPNRQSYALDELLAERGISIEGRHHALGDAKMTAKLWVSYMKEITAGQKAETLGDLYACLSHA</sequence>
<dbReference type="Proteomes" id="UP000682811">
    <property type="component" value="Unassembled WGS sequence"/>
</dbReference>
<protein>
    <recommendedName>
        <fullName evidence="4">Exonuclease domain-containing protein</fullName>
    </recommendedName>
</protein>
<evidence type="ECO:0000256" key="3">
    <source>
        <dbReference type="ARBA" id="ARBA00022839"/>
    </source>
</evidence>
<dbReference type="GO" id="GO:0008408">
    <property type="term" value="F:3'-5' exonuclease activity"/>
    <property type="evidence" value="ECO:0007669"/>
    <property type="project" value="TreeGrafter"/>
</dbReference>
<dbReference type="RefSeq" id="WP_212979579.1">
    <property type="nucleotide sequence ID" value="NZ_AP025343.1"/>
</dbReference>
<dbReference type="InterPro" id="IPR036397">
    <property type="entry name" value="RNaseH_sf"/>
</dbReference>
<proteinExistence type="predicted"/>
<dbReference type="AlphaFoldDB" id="A0A920CU04"/>
<keyword evidence="1" id="KW-0540">Nuclease</keyword>
<dbReference type="PANTHER" id="PTHR30231">
    <property type="entry name" value="DNA POLYMERASE III SUBUNIT EPSILON"/>
    <property type="match status" value="1"/>
</dbReference>
<dbReference type="EMBL" id="BORT01000018">
    <property type="protein sequence ID" value="GIO48988.1"/>
    <property type="molecule type" value="Genomic_DNA"/>
</dbReference>
<comment type="caution">
    <text evidence="5">The sequence shown here is derived from an EMBL/GenBank/DDBJ whole genome shotgun (WGS) entry which is preliminary data.</text>
</comment>
<reference evidence="5 6" key="1">
    <citation type="submission" date="2021-03" db="EMBL/GenBank/DDBJ databases">
        <title>Antimicrobial resistance genes in bacteria isolated from Japanese honey, and their potential for conferring macrolide and lincosamide resistance in the American foulbrood pathogen Paenibacillus larvae.</title>
        <authorList>
            <person name="Okamoto M."/>
            <person name="Kumagai M."/>
            <person name="Kanamori H."/>
            <person name="Takamatsu D."/>
        </authorList>
    </citation>
    <scope>NUCLEOTIDE SEQUENCE [LARGE SCALE GENOMIC DNA]</scope>
    <source>
        <strain evidence="5 6">J34TS1</strain>
    </source>
</reference>
<dbReference type="GO" id="GO:0006260">
    <property type="term" value="P:DNA replication"/>
    <property type="evidence" value="ECO:0007669"/>
    <property type="project" value="InterPro"/>
</dbReference>